<keyword evidence="11" id="KW-1185">Reference proteome</keyword>
<dbReference type="PANTHER" id="PTHR31407:SF6">
    <property type="entry name" value="OXYGEN-EVOLVING ENHANCER PROTEIN 2-1, CHLOROPLASTIC"/>
    <property type="match status" value="1"/>
</dbReference>
<dbReference type="GO" id="GO:0009654">
    <property type="term" value="C:photosystem II oxygen evolving complex"/>
    <property type="evidence" value="ECO:0007669"/>
    <property type="project" value="InterPro"/>
</dbReference>
<evidence type="ECO:0000256" key="6">
    <source>
        <dbReference type="ARBA" id="ARBA00023276"/>
    </source>
</evidence>
<evidence type="ECO:0000256" key="7">
    <source>
        <dbReference type="ARBA" id="ARBA00035638"/>
    </source>
</evidence>
<organism evidence="10 11">
    <name type="scientific">Symbiochloris irregularis</name>
    <dbReference type="NCBI Taxonomy" id="706552"/>
    <lineage>
        <taxon>Eukaryota</taxon>
        <taxon>Viridiplantae</taxon>
        <taxon>Chlorophyta</taxon>
        <taxon>core chlorophytes</taxon>
        <taxon>Trebouxiophyceae</taxon>
        <taxon>Trebouxiales</taxon>
        <taxon>Trebouxiaceae</taxon>
        <taxon>Symbiochloris</taxon>
    </lineage>
</organism>
<dbReference type="GO" id="GO:0009534">
    <property type="term" value="C:chloroplast thylakoid"/>
    <property type="evidence" value="ECO:0007669"/>
    <property type="project" value="UniProtKB-SubCell"/>
</dbReference>
<evidence type="ECO:0000313" key="10">
    <source>
        <dbReference type="EMBL" id="KAK9808485.1"/>
    </source>
</evidence>
<keyword evidence="5" id="KW-0793">Thylakoid</keyword>
<accession>A0AAW1PF66</accession>
<keyword evidence="6" id="KW-0604">Photosystem II</keyword>
<comment type="similarity">
    <text evidence="7">Belongs to the PsbP family.</text>
</comment>
<dbReference type="InterPro" id="IPR002683">
    <property type="entry name" value="PsbP_C"/>
</dbReference>
<comment type="caution">
    <text evidence="10">The sequence shown here is derived from an EMBL/GenBank/DDBJ whole genome shotgun (WGS) entry which is preliminary data.</text>
</comment>
<evidence type="ECO:0000256" key="8">
    <source>
        <dbReference type="ARBA" id="ARBA00046272"/>
    </source>
</evidence>
<dbReference type="PANTHER" id="PTHR31407">
    <property type="match status" value="1"/>
</dbReference>
<evidence type="ECO:0000313" key="11">
    <source>
        <dbReference type="Proteomes" id="UP001465755"/>
    </source>
</evidence>
<keyword evidence="1" id="KW-0150">Chloroplast</keyword>
<dbReference type="AlphaFoldDB" id="A0AAW1PF66"/>
<reference evidence="10 11" key="1">
    <citation type="journal article" date="2024" name="Nat. Commun.">
        <title>Phylogenomics reveals the evolutionary origins of lichenization in chlorophyte algae.</title>
        <authorList>
            <person name="Puginier C."/>
            <person name="Libourel C."/>
            <person name="Otte J."/>
            <person name="Skaloud P."/>
            <person name="Haon M."/>
            <person name="Grisel S."/>
            <person name="Petersen M."/>
            <person name="Berrin J.G."/>
            <person name="Delaux P.M."/>
            <person name="Dal Grande F."/>
            <person name="Keller J."/>
        </authorList>
    </citation>
    <scope>NUCLEOTIDE SEQUENCE [LARGE SCALE GENOMIC DNA]</scope>
    <source>
        <strain evidence="10 11">SAG 2036</strain>
    </source>
</reference>
<sequence>MHCRKPMLCAKAEQGQVTDRRAALTLLGGIAALLQAKPSNAAFGEGANIFGKVGNTTGLIPYVGKGFKVNLPSKWTPSAERDVPNVVLRYEDTGDNLNSVVIYKADKKLSSNVADPQSFLKENAYLFGQNVWQGATISEGGFKKNAVSATSLIDSYVDNKDGKPYYKMEVLSRTADGTEGGKHNLISAAVSQGDLYVCKVTIGDKRWVRGANKFGKSIFDTFTVV</sequence>
<evidence type="ECO:0000256" key="5">
    <source>
        <dbReference type="ARBA" id="ARBA00023078"/>
    </source>
</evidence>
<dbReference type="GO" id="GO:0015979">
    <property type="term" value="P:photosynthesis"/>
    <property type="evidence" value="ECO:0007669"/>
    <property type="project" value="UniProtKB-KW"/>
</dbReference>
<evidence type="ECO:0000259" key="9">
    <source>
        <dbReference type="Pfam" id="PF01789"/>
    </source>
</evidence>
<protein>
    <recommendedName>
        <fullName evidence="9">PsbP C-terminal domain-containing protein</fullName>
    </recommendedName>
</protein>
<gene>
    <name evidence="10" type="ORF">WJX73_000084</name>
</gene>
<evidence type="ECO:0000256" key="3">
    <source>
        <dbReference type="ARBA" id="ARBA00022640"/>
    </source>
</evidence>
<keyword evidence="4" id="KW-0809">Transit peptide</keyword>
<dbReference type="SUPFAM" id="SSF55724">
    <property type="entry name" value="Mog1p/PsbP-like"/>
    <property type="match status" value="1"/>
</dbReference>
<name>A0AAW1PF66_9CHLO</name>
<comment type="subcellular location">
    <subcellularLocation>
        <location evidence="8">Plastid</location>
        <location evidence="8">Chloroplast thylakoid</location>
    </subcellularLocation>
</comment>
<evidence type="ECO:0000256" key="4">
    <source>
        <dbReference type="ARBA" id="ARBA00022946"/>
    </source>
</evidence>
<dbReference type="Pfam" id="PF01789">
    <property type="entry name" value="PsbP"/>
    <property type="match status" value="1"/>
</dbReference>
<evidence type="ECO:0000256" key="1">
    <source>
        <dbReference type="ARBA" id="ARBA00022528"/>
    </source>
</evidence>
<evidence type="ECO:0000256" key="2">
    <source>
        <dbReference type="ARBA" id="ARBA00022531"/>
    </source>
</evidence>
<dbReference type="Proteomes" id="UP001465755">
    <property type="component" value="Unassembled WGS sequence"/>
</dbReference>
<feature type="domain" description="PsbP C-terminal" evidence="9">
    <location>
        <begin position="58"/>
        <end position="224"/>
    </location>
</feature>
<dbReference type="InterPro" id="IPR016123">
    <property type="entry name" value="Mog1/PsbP_a/b/a-sand"/>
</dbReference>
<dbReference type="Gene3D" id="3.40.1000.10">
    <property type="entry name" value="Mog1/PsbP, alpha/beta/alpha sandwich"/>
    <property type="match status" value="1"/>
</dbReference>
<dbReference type="GO" id="GO:0019898">
    <property type="term" value="C:extrinsic component of membrane"/>
    <property type="evidence" value="ECO:0007669"/>
    <property type="project" value="InterPro"/>
</dbReference>
<dbReference type="GO" id="GO:0005509">
    <property type="term" value="F:calcium ion binding"/>
    <property type="evidence" value="ECO:0007669"/>
    <property type="project" value="InterPro"/>
</dbReference>
<dbReference type="EMBL" id="JALJOQ010000022">
    <property type="protein sequence ID" value="KAK9808485.1"/>
    <property type="molecule type" value="Genomic_DNA"/>
</dbReference>
<proteinExistence type="inferred from homology"/>
<keyword evidence="3" id="KW-0934">Plastid</keyword>
<keyword evidence="2" id="KW-0602">Photosynthesis</keyword>